<reference evidence="2" key="1">
    <citation type="journal article" date="2005" name="Nature">
        <title>Sequencing of Aspergillus nidulans and comparative analysis with A. fumigatus and A. oryzae.</title>
        <authorList>
            <person name="Galagan J.E."/>
            <person name="Calvo S.E."/>
            <person name="Cuomo C."/>
            <person name="Ma L.J."/>
            <person name="Wortman J.R."/>
            <person name="Batzoglou S."/>
            <person name="Lee S.I."/>
            <person name="Basturkmen M."/>
            <person name="Spevak C.C."/>
            <person name="Clutterbuck J."/>
            <person name="Kapitonov V."/>
            <person name="Jurka J."/>
            <person name="Scazzocchio C."/>
            <person name="Farman M."/>
            <person name="Butler J."/>
            <person name="Purcell S."/>
            <person name="Harris S."/>
            <person name="Braus G.H."/>
            <person name="Draht O."/>
            <person name="Busch S."/>
            <person name="D'Enfert C."/>
            <person name="Bouchier C."/>
            <person name="Goldman G.H."/>
            <person name="Bell-Pedersen D."/>
            <person name="Griffiths-Jones S."/>
            <person name="Doonan J.H."/>
            <person name="Yu J."/>
            <person name="Vienken K."/>
            <person name="Pain A."/>
            <person name="Freitag M."/>
            <person name="Selker E.U."/>
            <person name="Archer D.B."/>
            <person name="Penalva M.A."/>
            <person name="Oakley B.R."/>
            <person name="Momany M."/>
            <person name="Tanaka T."/>
            <person name="Kumagai T."/>
            <person name="Asai K."/>
            <person name="Machida M."/>
            <person name="Nierman W.C."/>
            <person name="Denning D.W."/>
            <person name="Caddick M."/>
            <person name="Hynes M."/>
            <person name="Paoletti M."/>
            <person name="Fischer R."/>
            <person name="Miller B."/>
            <person name="Dyer P."/>
            <person name="Sachs M.S."/>
            <person name="Osmani S.A."/>
            <person name="Birren B.W."/>
        </authorList>
    </citation>
    <scope>NUCLEOTIDE SEQUENCE [LARGE SCALE GENOMIC DNA]</scope>
    <source>
        <strain evidence="2">FGSC A4 / ATCC 38163 / CBS 112.46 / NRRL 194 / M139</strain>
    </source>
</reference>
<protein>
    <submittedName>
        <fullName evidence="1">Uncharacterized protein</fullName>
    </submittedName>
</protein>
<dbReference type="EMBL" id="BN001306">
    <property type="protein sequence ID" value="CBF83764.1"/>
    <property type="molecule type" value="Genomic_DNA"/>
</dbReference>
<proteinExistence type="predicted"/>
<dbReference type="AlphaFoldDB" id="C8VJ71"/>
<name>C8VJ71_EMENI</name>
<sequence length="43" mass="4606">MYASVAFPSVLSALPGTERLNNMRIYGFAGAHHRLAGVVVAFN</sequence>
<accession>C8VJ71</accession>
<keyword evidence="2" id="KW-1185">Reference proteome</keyword>
<organism evidence="1 2">
    <name type="scientific">Emericella nidulans (strain FGSC A4 / ATCC 38163 / CBS 112.46 / NRRL 194 / M139)</name>
    <name type="common">Aspergillus nidulans</name>
    <dbReference type="NCBI Taxonomy" id="227321"/>
    <lineage>
        <taxon>Eukaryota</taxon>
        <taxon>Fungi</taxon>
        <taxon>Dikarya</taxon>
        <taxon>Ascomycota</taxon>
        <taxon>Pezizomycotina</taxon>
        <taxon>Eurotiomycetes</taxon>
        <taxon>Eurotiomycetidae</taxon>
        <taxon>Eurotiales</taxon>
        <taxon>Aspergillaceae</taxon>
        <taxon>Aspergillus</taxon>
        <taxon>Aspergillus subgen. Nidulantes</taxon>
    </lineage>
</organism>
<evidence type="ECO:0000313" key="1">
    <source>
        <dbReference type="EMBL" id="CBF83764.1"/>
    </source>
</evidence>
<reference evidence="2" key="2">
    <citation type="journal article" date="2009" name="Fungal Genet. Biol.">
        <title>The 2008 update of the Aspergillus nidulans genome annotation: a community effort.</title>
        <authorList>
            <person name="Wortman J.R."/>
            <person name="Gilsenan J.M."/>
            <person name="Joardar V."/>
            <person name="Deegan J."/>
            <person name="Clutterbuck J."/>
            <person name="Andersen M.R."/>
            <person name="Archer D."/>
            <person name="Bencina M."/>
            <person name="Braus G."/>
            <person name="Coutinho P."/>
            <person name="von Dohren H."/>
            <person name="Doonan J."/>
            <person name="Driessen A.J."/>
            <person name="Durek P."/>
            <person name="Espeso E."/>
            <person name="Fekete E."/>
            <person name="Flipphi M."/>
            <person name="Estrada C.G."/>
            <person name="Geysens S."/>
            <person name="Goldman G."/>
            <person name="de Groot P.W."/>
            <person name="Hansen K."/>
            <person name="Harris S.D."/>
            <person name="Heinekamp T."/>
            <person name="Helmstaedt K."/>
            <person name="Henrissat B."/>
            <person name="Hofmann G."/>
            <person name="Homan T."/>
            <person name="Horio T."/>
            <person name="Horiuchi H."/>
            <person name="James S."/>
            <person name="Jones M."/>
            <person name="Karaffa L."/>
            <person name="Karanyi Z."/>
            <person name="Kato M."/>
            <person name="Keller N."/>
            <person name="Kelly D.E."/>
            <person name="Kiel J.A."/>
            <person name="Kim J.M."/>
            <person name="van der Klei I.J."/>
            <person name="Klis F.M."/>
            <person name="Kovalchuk A."/>
            <person name="Krasevec N."/>
            <person name="Kubicek C.P."/>
            <person name="Liu B."/>
            <person name="Maccabe A."/>
            <person name="Meyer V."/>
            <person name="Mirabito P."/>
            <person name="Miskei M."/>
            <person name="Mos M."/>
            <person name="Mullins J."/>
            <person name="Nelson D.R."/>
            <person name="Nielsen J."/>
            <person name="Oakley B.R."/>
            <person name="Osmani S.A."/>
            <person name="Pakula T."/>
            <person name="Paszewski A."/>
            <person name="Paulsen I."/>
            <person name="Pilsyk S."/>
            <person name="Pocsi I."/>
            <person name="Punt P.J."/>
            <person name="Ram A.F."/>
            <person name="Ren Q."/>
            <person name="Robellet X."/>
            <person name="Robson G."/>
            <person name="Seiboth B."/>
            <person name="van Solingen P."/>
            <person name="Specht T."/>
            <person name="Sun J."/>
            <person name="Taheri-Talesh N."/>
            <person name="Takeshita N."/>
            <person name="Ussery D."/>
            <person name="vanKuyk P.A."/>
            <person name="Visser H."/>
            <person name="van de Vondervoort P.J."/>
            <person name="de Vries R.P."/>
            <person name="Walton J."/>
            <person name="Xiang X."/>
            <person name="Xiong Y."/>
            <person name="Zeng A.P."/>
            <person name="Brandt B.W."/>
            <person name="Cornell M.J."/>
            <person name="van den Hondel C.A."/>
            <person name="Visser J."/>
            <person name="Oliver S.G."/>
            <person name="Turner G."/>
        </authorList>
    </citation>
    <scope>GENOME REANNOTATION</scope>
    <source>
        <strain evidence="2">FGSC A4 / ATCC 38163 / CBS 112.46 / NRRL 194 / M139</strain>
    </source>
</reference>
<dbReference type="HOGENOM" id="CLU_3242132_0_0_1"/>
<dbReference type="KEGG" id="ani:ANIA_11372"/>
<dbReference type="GeneID" id="74896969"/>
<dbReference type="RefSeq" id="XP_050468507.1">
    <property type="nucleotide sequence ID" value="XM_050612599.1"/>
</dbReference>
<evidence type="ECO:0000313" key="2">
    <source>
        <dbReference type="Proteomes" id="UP000000560"/>
    </source>
</evidence>
<dbReference type="Proteomes" id="UP000000560">
    <property type="component" value="Chromosome VI"/>
</dbReference>
<gene>
    <name evidence="1" type="ORF">ANIA_11372</name>
</gene>
<dbReference type="InParanoid" id="C8VJ71"/>